<dbReference type="Proteomes" id="UP000593564">
    <property type="component" value="Unassembled WGS sequence"/>
</dbReference>
<evidence type="ECO:0000313" key="1">
    <source>
        <dbReference type="EMBL" id="KAF5957446.1"/>
    </source>
</evidence>
<gene>
    <name evidence="1" type="ORF">HYC85_004671</name>
</gene>
<dbReference type="EMBL" id="JACBKZ010000002">
    <property type="protein sequence ID" value="KAF5957446.1"/>
    <property type="molecule type" value="Genomic_DNA"/>
</dbReference>
<dbReference type="AlphaFoldDB" id="A0A7J7HZ49"/>
<sequence length="56" mass="6508">MKDRASKVSALPRLQLHPALLLHRFSIYRRGRFKPRSFNNQFEGNSVPDLRLSATL</sequence>
<keyword evidence="2" id="KW-1185">Reference proteome</keyword>
<protein>
    <submittedName>
        <fullName evidence="1">Uncharacterized protein</fullName>
    </submittedName>
</protein>
<accession>A0A7J7HZ49</accession>
<proteinExistence type="predicted"/>
<comment type="caution">
    <text evidence="1">The sequence shown here is derived from an EMBL/GenBank/DDBJ whole genome shotgun (WGS) entry which is preliminary data.</text>
</comment>
<organism evidence="1 2">
    <name type="scientific">Camellia sinensis</name>
    <name type="common">Tea plant</name>
    <name type="synonym">Thea sinensis</name>
    <dbReference type="NCBI Taxonomy" id="4442"/>
    <lineage>
        <taxon>Eukaryota</taxon>
        <taxon>Viridiplantae</taxon>
        <taxon>Streptophyta</taxon>
        <taxon>Embryophyta</taxon>
        <taxon>Tracheophyta</taxon>
        <taxon>Spermatophyta</taxon>
        <taxon>Magnoliopsida</taxon>
        <taxon>eudicotyledons</taxon>
        <taxon>Gunneridae</taxon>
        <taxon>Pentapetalae</taxon>
        <taxon>asterids</taxon>
        <taxon>Ericales</taxon>
        <taxon>Theaceae</taxon>
        <taxon>Camellia</taxon>
    </lineage>
</organism>
<name>A0A7J7HZ49_CAMSI</name>
<reference evidence="1 2" key="2">
    <citation type="submission" date="2020-07" db="EMBL/GenBank/DDBJ databases">
        <title>Genome assembly of wild tea tree DASZ reveals pedigree and selection history of tea varieties.</title>
        <authorList>
            <person name="Zhang W."/>
        </authorList>
    </citation>
    <scope>NUCLEOTIDE SEQUENCE [LARGE SCALE GENOMIC DNA]</scope>
    <source>
        <strain evidence="2">cv. G240</strain>
        <tissue evidence="1">Leaf</tissue>
    </source>
</reference>
<reference evidence="2" key="1">
    <citation type="journal article" date="2020" name="Nat. Commun.">
        <title>Genome assembly of wild tea tree DASZ reveals pedigree and selection history of tea varieties.</title>
        <authorList>
            <person name="Zhang W."/>
            <person name="Zhang Y."/>
            <person name="Qiu H."/>
            <person name="Guo Y."/>
            <person name="Wan H."/>
            <person name="Zhang X."/>
            <person name="Scossa F."/>
            <person name="Alseekh S."/>
            <person name="Zhang Q."/>
            <person name="Wang P."/>
            <person name="Xu L."/>
            <person name="Schmidt M.H."/>
            <person name="Jia X."/>
            <person name="Li D."/>
            <person name="Zhu A."/>
            <person name="Guo F."/>
            <person name="Chen W."/>
            <person name="Ni D."/>
            <person name="Usadel B."/>
            <person name="Fernie A.R."/>
            <person name="Wen W."/>
        </authorList>
    </citation>
    <scope>NUCLEOTIDE SEQUENCE [LARGE SCALE GENOMIC DNA]</scope>
    <source>
        <strain evidence="2">cv. G240</strain>
    </source>
</reference>
<evidence type="ECO:0000313" key="2">
    <source>
        <dbReference type="Proteomes" id="UP000593564"/>
    </source>
</evidence>